<dbReference type="PANTHER" id="PTHR45033">
    <property type="match status" value="1"/>
</dbReference>
<keyword evidence="1" id="KW-0472">Membrane</keyword>
<organism evidence="3 4">
    <name type="scientific">Cronartium quercuum f. sp. fusiforme G11</name>
    <dbReference type="NCBI Taxonomy" id="708437"/>
    <lineage>
        <taxon>Eukaryota</taxon>
        <taxon>Fungi</taxon>
        <taxon>Dikarya</taxon>
        <taxon>Basidiomycota</taxon>
        <taxon>Pucciniomycotina</taxon>
        <taxon>Pucciniomycetes</taxon>
        <taxon>Pucciniales</taxon>
        <taxon>Coleosporiaceae</taxon>
        <taxon>Cronartium</taxon>
    </lineage>
</organism>
<dbReference type="InterPro" id="IPR011032">
    <property type="entry name" value="GroES-like_sf"/>
</dbReference>
<proteinExistence type="predicted"/>
<dbReference type="InterPro" id="IPR020843">
    <property type="entry name" value="ER"/>
</dbReference>
<feature type="domain" description="Enoyl reductase (ER)" evidence="2">
    <location>
        <begin position="21"/>
        <end position="353"/>
    </location>
</feature>
<keyword evidence="1" id="KW-1133">Transmembrane helix</keyword>
<dbReference type="SUPFAM" id="SSF50129">
    <property type="entry name" value="GroES-like"/>
    <property type="match status" value="1"/>
</dbReference>
<evidence type="ECO:0000313" key="3">
    <source>
        <dbReference type="EMBL" id="KAG0150855.1"/>
    </source>
</evidence>
<dbReference type="SMART" id="SM00829">
    <property type="entry name" value="PKS_ER"/>
    <property type="match status" value="1"/>
</dbReference>
<dbReference type="OrthoDB" id="1706066at2759"/>
<keyword evidence="1" id="KW-0812">Transmembrane</keyword>
<dbReference type="FunFam" id="3.40.50.720:FF:000481">
    <property type="entry name" value="Alcohol dehydrogenase, variant"/>
    <property type="match status" value="1"/>
</dbReference>
<accession>A0A9P6NPE8</accession>
<dbReference type="GO" id="GO:0016491">
    <property type="term" value="F:oxidoreductase activity"/>
    <property type="evidence" value="ECO:0007669"/>
    <property type="project" value="InterPro"/>
</dbReference>
<sequence length="365" mass="39264">MDSTPTTQKVIVLEKVIPSNSLGPIWHHSVLREIPLRTRAEGELTIKISSFSFNHRDVWIRKGLYPSILFPSIIGSDCTGTVVGPVGHSLQGVQVVVYPAVNWLEDSRGPDVPEKPFGILGGTRLTDGVGTFAEYIQVPESSCVPVPSHLSGVHAAAIPLAGLTAFRAVFTKAEVKSGMRVLVTGIGGGVAIFALQLCLAVGAKVWVTSGSEEKLKAAKALGAEGGVNYKQDDWSARLASLLPADRLMLDVVIDSSGGEIIQKCKHILRDGGRLVCYGSTTGAPMKITMAEVLKNLELRTSTMGSLLEFKQMVEFIGKHQIRPVVFKTLSGFEAVEEGFEIINKGEQFGKVVVVISHERPTSPRL</sequence>
<evidence type="ECO:0000259" key="2">
    <source>
        <dbReference type="SMART" id="SM00829"/>
    </source>
</evidence>
<protein>
    <recommendedName>
        <fullName evidence="2">Enoyl reductase (ER) domain-containing protein</fullName>
    </recommendedName>
</protein>
<dbReference type="EMBL" id="MU167216">
    <property type="protein sequence ID" value="KAG0150855.1"/>
    <property type="molecule type" value="Genomic_DNA"/>
</dbReference>
<dbReference type="Pfam" id="PF00107">
    <property type="entry name" value="ADH_zinc_N"/>
    <property type="match status" value="1"/>
</dbReference>
<keyword evidence="4" id="KW-1185">Reference proteome</keyword>
<dbReference type="Proteomes" id="UP000886653">
    <property type="component" value="Unassembled WGS sequence"/>
</dbReference>
<dbReference type="Pfam" id="PF08240">
    <property type="entry name" value="ADH_N"/>
    <property type="match status" value="1"/>
</dbReference>
<feature type="transmembrane region" description="Helical" evidence="1">
    <location>
        <begin position="182"/>
        <end position="207"/>
    </location>
</feature>
<dbReference type="Gene3D" id="3.40.50.720">
    <property type="entry name" value="NAD(P)-binding Rossmann-like Domain"/>
    <property type="match status" value="1"/>
</dbReference>
<dbReference type="PANTHER" id="PTHR45033:SF3">
    <property type="entry name" value="DEHYDROGENASE, PUTATIVE (AFU_ORTHOLOGUE AFUA_2G13270)-RELATED"/>
    <property type="match status" value="1"/>
</dbReference>
<dbReference type="SUPFAM" id="SSF51735">
    <property type="entry name" value="NAD(P)-binding Rossmann-fold domains"/>
    <property type="match status" value="1"/>
</dbReference>
<reference evidence="3" key="1">
    <citation type="submission" date="2013-11" db="EMBL/GenBank/DDBJ databases">
        <title>Genome sequence of the fusiform rust pathogen reveals effectors for host alternation and coevolution with pine.</title>
        <authorList>
            <consortium name="DOE Joint Genome Institute"/>
            <person name="Smith K."/>
            <person name="Pendleton A."/>
            <person name="Kubisiak T."/>
            <person name="Anderson C."/>
            <person name="Salamov A."/>
            <person name="Aerts A."/>
            <person name="Riley R."/>
            <person name="Clum A."/>
            <person name="Lindquist E."/>
            <person name="Ence D."/>
            <person name="Campbell M."/>
            <person name="Kronenberg Z."/>
            <person name="Feau N."/>
            <person name="Dhillon B."/>
            <person name="Hamelin R."/>
            <person name="Burleigh J."/>
            <person name="Smith J."/>
            <person name="Yandell M."/>
            <person name="Nelson C."/>
            <person name="Grigoriev I."/>
            <person name="Davis J."/>
        </authorList>
    </citation>
    <scope>NUCLEOTIDE SEQUENCE</scope>
    <source>
        <strain evidence="3">G11</strain>
    </source>
</reference>
<dbReference type="InterPro" id="IPR036291">
    <property type="entry name" value="NAD(P)-bd_dom_sf"/>
</dbReference>
<dbReference type="InterPro" id="IPR013149">
    <property type="entry name" value="ADH-like_C"/>
</dbReference>
<evidence type="ECO:0000256" key="1">
    <source>
        <dbReference type="SAM" id="Phobius"/>
    </source>
</evidence>
<evidence type="ECO:0000313" key="4">
    <source>
        <dbReference type="Proteomes" id="UP000886653"/>
    </source>
</evidence>
<name>A0A9P6NPE8_9BASI</name>
<comment type="caution">
    <text evidence="3">The sequence shown here is derived from an EMBL/GenBank/DDBJ whole genome shotgun (WGS) entry which is preliminary data.</text>
</comment>
<dbReference type="Gene3D" id="3.90.180.10">
    <property type="entry name" value="Medium-chain alcohol dehydrogenases, catalytic domain"/>
    <property type="match status" value="1"/>
</dbReference>
<gene>
    <name evidence="3" type="ORF">CROQUDRAFT_37612</name>
</gene>
<dbReference type="AlphaFoldDB" id="A0A9P6NPE8"/>
<dbReference type="InterPro" id="IPR013154">
    <property type="entry name" value="ADH-like_N"/>
</dbReference>
<dbReference type="InterPro" id="IPR052711">
    <property type="entry name" value="Zinc_ADH-like"/>
</dbReference>